<dbReference type="Pfam" id="PF00583">
    <property type="entry name" value="Acetyltransf_1"/>
    <property type="match status" value="1"/>
</dbReference>
<evidence type="ECO:0000259" key="3">
    <source>
        <dbReference type="PROSITE" id="PS51186"/>
    </source>
</evidence>
<dbReference type="InterPro" id="IPR000182">
    <property type="entry name" value="GNAT_dom"/>
</dbReference>
<gene>
    <name evidence="4" type="ORF">D8S85_01880</name>
</gene>
<dbReference type="InterPro" id="IPR016181">
    <property type="entry name" value="Acyl_CoA_acyltransferase"/>
</dbReference>
<dbReference type="AlphaFoldDB" id="A0A3S9VPD6"/>
<protein>
    <submittedName>
        <fullName evidence="4">GNAT family N-acetyltransferase</fullName>
    </submittedName>
</protein>
<dbReference type="RefSeq" id="WP_106624544.1">
    <property type="nucleotide sequence ID" value="NZ_CP032819.1"/>
</dbReference>
<organism evidence="4 5">
    <name type="scientific">Butyricimonas faecalis</name>
    <dbReference type="NCBI Taxonomy" id="2093856"/>
    <lineage>
        <taxon>Bacteria</taxon>
        <taxon>Pseudomonadati</taxon>
        <taxon>Bacteroidota</taxon>
        <taxon>Bacteroidia</taxon>
        <taxon>Bacteroidales</taxon>
        <taxon>Odoribacteraceae</taxon>
        <taxon>Butyricimonas</taxon>
    </lineage>
</organism>
<dbReference type="InterPro" id="IPR050832">
    <property type="entry name" value="Bact_Acetyltransf"/>
</dbReference>
<feature type="domain" description="N-acetyltransferase" evidence="3">
    <location>
        <begin position="23"/>
        <end position="160"/>
    </location>
</feature>
<dbReference type="GO" id="GO:0016747">
    <property type="term" value="F:acyltransferase activity, transferring groups other than amino-acyl groups"/>
    <property type="evidence" value="ECO:0007669"/>
    <property type="project" value="InterPro"/>
</dbReference>
<dbReference type="KEGG" id="buy:D8S85_01880"/>
<dbReference type="PANTHER" id="PTHR43877">
    <property type="entry name" value="AMINOALKYLPHOSPHONATE N-ACETYLTRANSFERASE-RELATED-RELATED"/>
    <property type="match status" value="1"/>
</dbReference>
<proteinExistence type="predicted"/>
<keyword evidence="2" id="KW-0012">Acyltransferase</keyword>
<dbReference type="Proteomes" id="UP000270673">
    <property type="component" value="Chromosome"/>
</dbReference>
<dbReference type="Gene3D" id="3.40.630.30">
    <property type="match status" value="1"/>
</dbReference>
<dbReference type="OrthoDB" id="9789603at2"/>
<dbReference type="PANTHER" id="PTHR43877:SF2">
    <property type="entry name" value="AMINOALKYLPHOSPHONATE N-ACETYLTRANSFERASE-RELATED"/>
    <property type="match status" value="1"/>
</dbReference>
<dbReference type="CDD" id="cd04301">
    <property type="entry name" value="NAT_SF"/>
    <property type="match status" value="1"/>
</dbReference>
<evidence type="ECO:0000256" key="2">
    <source>
        <dbReference type="ARBA" id="ARBA00023315"/>
    </source>
</evidence>
<dbReference type="SUPFAM" id="SSF55729">
    <property type="entry name" value="Acyl-CoA N-acyltransferases (Nat)"/>
    <property type="match status" value="1"/>
</dbReference>
<evidence type="ECO:0000256" key="1">
    <source>
        <dbReference type="ARBA" id="ARBA00022679"/>
    </source>
</evidence>
<sequence>MITIYSTDYRTQLCEFFSRIIESHKAYISHGELQMGIALDSNELAPNYKEIWLKYLDRQVDNPDNTLLLYLEGETIIGFVLFGITNDGASPYGVIFDLSVDPAYRGKRIGQELLQRATESFRANGIQDCYLESGVNNHSAHQFFEHHGFKQVSDIFRLKL</sequence>
<name>A0A3S9VPD6_9BACT</name>
<dbReference type="PROSITE" id="PS51186">
    <property type="entry name" value="GNAT"/>
    <property type="match status" value="1"/>
</dbReference>
<keyword evidence="1 4" id="KW-0808">Transferase</keyword>
<dbReference type="EMBL" id="CP032819">
    <property type="protein sequence ID" value="AZS28422.1"/>
    <property type="molecule type" value="Genomic_DNA"/>
</dbReference>
<evidence type="ECO:0000313" key="5">
    <source>
        <dbReference type="Proteomes" id="UP000270673"/>
    </source>
</evidence>
<keyword evidence="5" id="KW-1185">Reference proteome</keyword>
<evidence type="ECO:0000313" key="4">
    <source>
        <dbReference type="EMBL" id="AZS28422.1"/>
    </source>
</evidence>
<reference evidence="4 5" key="1">
    <citation type="submission" date="2018-10" db="EMBL/GenBank/DDBJ databases">
        <title>Butyricimonas faecalis sp. nov., isolated from human faeces and emended description of the genus Butyricimonas.</title>
        <authorList>
            <person name="Le Roy T."/>
            <person name="Van der Smissen P."/>
            <person name="Paquot A."/>
            <person name="Delzenne N."/>
            <person name="Muccioli G."/>
            <person name="Collet J.-F."/>
            <person name="Cani P.D."/>
        </authorList>
    </citation>
    <scope>NUCLEOTIDE SEQUENCE [LARGE SCALE GENOMIC DNA]</scope>
    <source>
        <strain evidence="4 5">H184</strain>
    </source>
</reference>
<accession>A0A3S9VPD6</accession>